<feature type="transmembrane region" description="Helical" evidence="2">
    <location>
        <begin position="494"/>
        <end position="513"/>
    </location>
</feature>
<name>A0ABV6KNY8_9BACI</name>
<evidence type="ECO:0000256" key="1">
    <source>
        <dbReference type="SAM" id="Coils"/>
    </source>
</evidence>
<keyword evidence="5" id="KW-1185">Reference proteome</keyword>
<organism evidence="4 5">
    <name type="scientific">Robertmurraya beringensis</name>
    <dbReference type="NCBI Taxonomy" id="641660"/>
    <lineage>
        <taxon>Bacteria</taxon>
        <taxon>Bacillati</taxon>
        <taxon>Bacillota</taxon>
        <taxon>Bacilli</taxon>
        <taxon>Bacillales</taxon>
        <taxon>Bacillaceae</taxon>
        <taxon>Robertmurraya</taxon>
    </lineage>
</organism>
<comment type="caution">
    <text evidence="4">The sequence shown here is derived from an EMBL/GenBank/DDBJ whole genome shotgun (WGS) entry which is preliminary data.</text>
</comment>
<protein>
    <submittedName>
        <fullName evidence="4">AAA family ATPase</fullName>
    </submittedName>
</protein>
<dbReference type="PANTHER" id="PTHR41259">
    <property type="entry name" value="DOUBLE-STRAND BREAK REPAIR RAD50 ATPASE, PUTATIVE-RELATED"/>
    <property type="match status" value="1"/>
</dbReference>
<dbReference type="Proteomes" id="UP001589738">
    <property type="component" value="Unassembled WGS sequence"/>
</dbReference>
<feature type="coiled-coil region" evidence="1">
    <location>
        <begin position="381"/>
        <end position="426"/>
    </location>
</feature>
<dbReference type="Pfam" id="PF13514">
    <property type="entry name" value="AAA_27"/>
    <property type="match status" value="1"/>
</dbReference>
<dbReference type="InterPro" id="IPR038734">
    <property type="entry name" value="YhaN_AAA"/>
</dbReference>
<evidence type="ECO:0000313" key="5">
    <source>
        <dbReference type="Proteomes" id="UP001589738"/>
    </source>
</evidence>
<dbReference type="InterPro" id="IPR027417">
    <property type="entry name" value="P-loop_NTPase"/>
</dbReference>
<keyword evidence="2" id="KW-0472">Membrane</keyword>
<evidence type="ECO:0000256" key="2">
    <source>
        <dbReference type="SAM" id="Phobius"/>
    </source>
</evidence>
<feature type="domain" description="YhaN AAA" evidence="3">
    <location>
        <begin position="1"/>
        <end position="203"/>
    </location>
</feature>
<dbReference type="PANTHER" id="PTHR41259:SF1">
    <property type="entry name" value="DOUBLE-STRAND BREAK REPAIR RAD50 ATPASE, PUTATIVE-RELATED"/>
    <property type="match status" value="1"/>
</dbReference>
<reference evidence="4 5" key="1">
    <citation type="submission" date="2024-09" db="EMBL/GenBank/DDBJ databases">
        <authorList>
            <person name="Sun Q."/>
            <person name="Mori K."/>
        </authorList>
    </citation>
    <scope>NUCLEOTIDE SEQUENCE [LARGE SCALE GENOMIC DNA]</scope>
    <source>
        <strain evidence="4 5">CGMCC 1.9126</strain>
    </source>
</reference>
<evidence type="ECO:0000313" key="4">
    <source>
        <dbReference type="EMBL" id="MFC0475042.1"/>
    </source>
</evidence>
<feature type="coiled-coil region" evidence="1">
    <location>
        <begin position="519"/>
        <end position="606"/>
    </location>
</feature>
<sequence length="994" mass="116568">MIIKELQIYGYGKIENVTISNLHSFTVFYGENEAGKSTIMSFIHSMLFGFPTKVQAEQRYEPKSGIRYGGKLLFEINDKGHIVIERIKGKATGDVIVTLEDGTRGGEDLLKELLSRMDKSLYQSIFSFNLQGLQNIHQLKKEDLGRFLFSTGAVGTDRLVSINSTLQKEMDERFKPSGKKPVINEKLKELKEVYHQLKSSENKNEGYWQLVRQRNELVEEISQLANSEEVLMQELHQLQEWKKLEPVVKELEYVKEKIEGKPPIKFPVEGIKRLDQIIQWMKPLEAQKERLDRKILVLSEEIRNSQPNLALLDKEIDIQEALDKLPLLETLSEEEKSLRIQLEHLQRQKRECVSKLHIPLPDDALLNIDTSMFMKERVKIAQKKQWKLNEKKEELDALFEQEKLDLELLENRIAFYKNELLSENEYLELEEKVKLSSPASLKSDQLQVKQTLNMLMGFEEEANKESRNRFFQLLAFTIISIFLGVFGLMRSEPLFIFISISLFLIVLFSSLSTKTRKTKKNIRTQLEDLLKEEKELDVQIQALNSDQFHENSRRLEMEKQKAEELKILNVKWEQQNTHYERIILEFEKWEIESAEIESELKSIAQKLCLSEEVTKSYLGEAFDLLERIKQTIHEQHALQLQIDKKIDVIQRISNRIEELGRLFFEKQFPLPQLALELRNRLREEQQKYIIFSGKNEKLDESKEELEKVISELNQFRNEMNELFVLADVINEEEYRSAGLEMDKQTEDRNKIEELQKQIAFSSLTKEVIGKLIKITDIKQAIIEKNTDIEQNHKRREEALKTLSETKHQISILEEGGKYSELLHKYTQLKAELEDEAKDWARVALAKELLNKTMKVFNEEKLPAVLGKAEEYLSFLTEGNYQRIVPKENESGFYIHRKDYSVFEANELSQATMEQVYVAIRLALVTTIYKKRPFPIMIDDSFVNFDHVRTSRVLELLKKITNNQVLFFTCHRHLLKDLQGSHIIRLEEMPVPQLK</sequence>
<dbReference type="RefSeq" id="WP_160548190.1">
    <property type="nucleotide sequence ID" value="NZ_JBHLUU010000022.1"/>
</dbReference>
<keyword evidence="2" id="KW-1133">Transmembrane helix</keyword>
<evidence type="ECO:0000259" key="3">
    <source>
        <dbReference type="Pfam" id="PF13514"/>
    </source>
</evidence>
<keyword evidence="1" id="KW-0175">Coiled coil</keyword>
<feature type="coiled-coil region" evidence="1">
    <location>
        <begin position="183"/>
        <end position="234"/>
    </location>
</feature>
<dbReference type="Gene3D" id="3.40.50.300">
    <property type="entry name" value="P-loop containing nucleotide triphosphate hydrolases"/>
    <property type="match status" value="2"/>
</dbReference>
<keyword evidence="2" id="KW-0812">Transmembrane</keyword>
<accession>A0ABV6KNY8</accession>
<proteinExistence type="predicted"/>
<dbReference type="SUPFAM" id="SSF52540">
    <property type="entry name" value="P-loop containing nucleoside triphosphate hydrolases"/>
    <property type="match status" value="1"/>
</dbReference>
<feature type="coiled-coil region" evidence="1">
    <location>
        <begin position="691"/>
        <end position="722"/>
    </location>
</feature>
<dbReference type="EMBL" id="JBHLUU010000022">
    <property type="protein sequence ID" value="MFC0475042.1"/>
    <property type="molecule type" value="Genomic_DNA"/>
</dbReference>
<feature type="transmembrane region" description="Helical" evidence="2">
    <location>
        <begin position="470"/>
        <end position="488"/>
    </location>
</feature>
<gene>
    <name evidence="4" type="ORF">ACFFHF_07200</name>
</gene>